<dbReference type="WBParaSite" id="SRAE_1000154800.1">
    <property type="protein sequence ID" value="SRAE_1000154800.1"/>
    <property type="gene ID" value="WBGene00258155"/>
</dbReference>
<gene>
    <name evidence="2 4 5" type="ORF">SRAE_1000154800</name>
</gene>
<evidence type="ECO:0000313" key="3">
    <source>
        <dbReference type="Proteomes" id="UP000035682"/>
    </source>
</evidence>
<name>A0A090L0J6_STRRB</name>
<dbReference type="Proteomes" id="UP000035682">
    <property type="component" value="Unplaced"/>
</dbReference>
<reference evidence="4" key="2">
    <citation type="submission" date="2020-12" db="UniProtKB">
        <authorList>
            <consortium name="WormBaseParasite"/>
        </authorList>
    </citation>
    <scope>IDENTIFICATION</scope>
</reference>
<proteinExistence type="predicted"/>
<organism evidence="2">
    <name type="scientific">Strongyloides ratti</name>
    <name type="common">Parasitic roundworm</name>
    <dbReference type="NCBI Taxonomy" id="34506"/>
    <lineage>
        <taxon>Eukaryota</taxon>
        <taxon>Metazoa</taxon>
        <taxon>Ecdysozoa</taxon>
        <taxon>Nematoda</taxon>
        <taxon>Chromadorea</taxon>
        <taxon>Rhabditida</taxon>
        <taxon>Tylenchina</taxon>
        <taxon>Panagrolaimomorpha</taxon>
        <taxon>Strongyloidoidea</taxon>
        <taxon>Strongyloididae</taxon>
        <taxon>Strongyloides</taxon>
    </lineage>
</organism>
<dbReference type="RefSeq" id="XP_024502487.1">
    <property type="nucleotide sequence ID" value="XM_024648517.1"/>
</dbReference>
<evidence type="ECO:0000313" key="2">
    <source>
        <dbReference type="EMBL" id="CEF63285.1"/>
    </source>
</evidence>
<dbReference type="GeneID" id="36375650"/>
<keyword evidence="3" id="KW-1185">Reference proteome</keyword>
<feature type="region of interest" description="Disordered" evidence="1">
    <location>
        <begin position="41"/>
        <end position="71"/>
    </location>
</feature>
<evidence type="ECO:0000256" key="1">
    <source>
        <dbReference type="SAM" id="MobiDB-lite"/>
    </source>
</evidence>
<evidence type="ECO:0000313" key="5">
    <source>
        <dbReference type="WormBase" id="SRAE_1000154800"/>
    </source>
</evidence>
<sequence>MNSLSSVKNIFKNIYFFKSNVLYSRKLSTGTHNYTLRVDIKNPSEADKQNFKSLDRKTQNSPDDKMTNETMKKEIYKPFGTDEYNYTLTSAPSFNENSSIKSKRI</sequence>
<dbReference type="WormBase" id="SRAE_1000154800">
    <property type="protein sequence ID" value="SRP05180"/>
    <property type="gene ID" value="WBGene00258155"/>
</dbReference>
<accession>A0A090L0J6</accession>
<protein>
    <submittedName>
        <fullName evidence="2 4">Uncharacterized protein</fullName>
    </submittedName>
</protein>
<dbReference type="EMBL" id="LN609528">
    <property type="protein sequence ID" value="CEF63285.1"/>
    <property type="molecule type" value="Genomic_DNA"/>
</dbReference>
<reference evidence="2 3" key="1">
    <citation type="submission" date="2014-09" db="EMBL/GenBank/DDBJ databases">
        <authorList>
            <person name="Martin A.A."/>
        </authorList>
    </citation>
    <scope>NUCLEOTIDE SEQUENCE</scope>
    <source>
        <strain evidence="3">ED321</strain>
        <strain evidence="2">ED321 Heterogonic</strain>
    </source>
</reference>
<dbReference type="CTD" id="36375650"/>
<dbReference type="AlphaFoldDB" id="A0A090L0J6"/>
<evidence type="ECO:0000313" key="4">
    <source>
        <dbReference type="WBParaSite" id="SRAE_1000154800.1"/>
    </source>
</evidence>